<feature type="compositionally biased region" description="Polar residues" evidence="1">
    <location>
        <begin position="37"/>
        <end position="48"/>
    </location>
</feature>
<accession>A0AA38MR02</accession>
<name>A0AA38MR02_9CUCU</name>
<feature type="compositionally biased region" description="Basic residues" evidence="1">
    <location>
        <begin position="12"/>
        <end position="24"/>
    </location>
</feature>
<feature type="compositionally biased region" description="Basic and acidic residues" evidence="1">
    <location>
        <begin position="1"/>
        <end position="11"/>
    </location>
</feature>
<sequence>MPKISHEESHNNKAKNKSPGHRKFANLNYITRKSKSAHSSIQTENQTQPPIPKRKNNIRIFANIKYHCACQTLRTTCVEPYIHKPPVAMIFVRIRTQTKTAADETQTHKNSSKNATLSYGNAAG</sequence>
<proteinExistence type="predicted"/>
<keyword evidence="3" id="KW-1185">Reference proteome</keyword>
<feature type="region of interest" description="Disordered" evidence="1">
    <location>
        <begin position="1"/>
        <end position="55"/>
    </location>
</feature>
<feature type="compositionally biased region" description="Polar residues" evidence="1">
    <location>
        <begin position="108"/>
        <end position="124"/>
    </location>
</feature>
<organism evidence="2 3">
    <name type="scientific">Zophobas morio</name>
    <dbReference type="NCBI Taxonomy" id="2755281"/>
    <lineage>
        <taxon>Eukaryota</taxon>
        <taxon>Metazoa</taxon>
        <taxon>Ecdysozoa</taxon>
        <taxon>Arthropoda</taxon>
        <taxon>Hexapoda</taxon>
        <taxon>Insecta</taxon>
        <taxon>Pterygota</taxon>
        <taxon>Neoptera</taxon>
        <taxon>Endopterygota</taxon>
        <taxon>Coleoptera</taxon>
        <taxon>Polyphaga</taxon>
        <taxon>Cucujiformia</taxon>
        <taxon>Tenebrionidae</taxon>
        <taxon>Zophobas</taxon>
    </lineage>
</organism>
<comment type="caution">
    <text evidence="2">The sequence shown here is derived from an EMBL/GenBank/DDBJ whole genome shotgun (WGS) entry which is preliminary data.</text>
</comment>
<gene>
    <name evidence="2" type="ORF">Zmor_000744</name>
</gene>
<dbReference type="EMBL" id="JALNTZ010000001">
    <property type="protein sequence ID" value="KAJ3665241.1"/>
    <property type="molecule type" value="Genomic_DNA"/>
</dbReference>
<reference evidence="2" key="1">
    <citation type="journal article" date="2023" name="G3 (Bethesda)">
        <title>Whole genome assemblies of Zophobas morio and Tenebrio molitor.</title>
        <authorList>
            <person name="Kaur S."/>
            <person name="Stinson S.A."/>
            <person name="diCenzo G.C."/>
        </authorList>
    </citation>
    <scope>NUCLEOTIDE SEQUENCE</scope>
    <source>
        <strain evidence="2">QUZm001</strain>
    </source>
</reference>
<feature type="region of interest" description="Disordered" evidence="1">
    <location>
        <begin position="99"/>
        <end position="124"/>
    </location>
</feature>
<protein>
    <submittedName>
        <fullName evidence="2">Uncharacterized protein</fullName>
    </submittedName>
</protein>
<evidence type="ECO:0000256" key="1">
    <source>
        <dbReference type="SAM" id="MobiDB-lite"/>
    </source>
</evidence>
<dbReference type="Proteomes" id="UP001168821">
    <property type="component" value="Unassembled WGS sequence"/>
</dbReference>
<evidence type="ECO:0000313" key="3">
    <source>
        <dbReference type="Proteomes" id="UP001168821"/>
    </source>
</evidence>
<evidence type="ECO:0000313" key="2">
    <source>
        <dbReference type="EMBL" id="KAJ3665241.1"/>
    </source>
</evidence>
<dbReference type="AlphaFoldDB" id="A0AA38MR02"/>